<dbReference type="EMBL" id="AC145386">
    <property type="protein sequence ID" value="AAR01711.1"/>
    <property type="molecule type" value="Genomic_DNA"/>
</dbReference>
<dbReference type="EMBL" id="AC137992">
    <property type="protein sequence ID" value="AAP44622.1"/>
    <property type="molecule type" value="Genomic_DNA"/>
</dbReference>
<organism evidence="1 3">
    <name type="scientific">Oryza sativa subsp. japonica</name>
    <name type="common">Rice</name>
    <dbReference type="NCBI Taxonomy" id="39947"/>
    <lineage>
        <taxon>Eukaryota</taxon>
        <taxon>Viridiplantae</taxon>
        <taxon>Streptophyta</taxon>
        <taxon>Embryophyta</taxon>
        <taxon>Tracheophyta</taxon>
        <taxon>Spermatophyta</taxon>
        <taxon>Magnoliopsida</taxon>
        <taxon>Liliopsida</taxon>
        <taxon>Poales</taxon>
        <taxon>Poaceae</taxon>
        <taxon>BOP clade</taxon>
        <taxon>Oryzoideae</taxon>
        <taxon>Oryzeae</taxon>
        <taxon>Oryzinae</taxon>
        <taxon>Oryza</taxon>
        <taxon>Oryza sativa</taxon>
    </lineage>
</organism>
<evidence type="ECO:0000313" key="2">
    <source>
        <dbReference type="EMBL" id="AAR01711.1"/>
    </source>
</evidence>
<dbReference type="Proteomes" id="UP000000763">
    <property type="component" value="Chromosome 3"/>
</dbReference>
<evidence type="ECO:0000313" key="3">
    <source>
        <dbReference type="Proteomes" id="UP000000763"/>
    </source>
</evidence>
<protein>
    <submittedName>
        <fullName evidence="1">Uncharacterized protein</fullName>
    </submittedName>
</protein>
<proteinExistence type="predicted"/>
<gene>
    <name evidence="1" type="primary">OSJNBb0056B16.24</name>
    <name evidence="2" type="synonym">OSJNBb0028K20.11</name>
</gene>
<reference evidence="3" key="2">
    <citation type="journal article" date="2005" name="Nature">
        <title>The map-based sequence of the rice genome.</title>
        <authorList>
            <consortium name="International rice genome sequencing project (IRGSP)"/>
            <person name="Matsumoto T."/>
            <person name="Wu J."/>
            <person name="Kanamori H."/>
            <person name="Katayose Y."/>
            <person name="Fujisawa M."/>
            <person name="Namiki N."/>
            <person name="Mizuno H."/>
            <person name="Yamamoto K."/>
            <person name="Antonio B.A."/>
            <person name="Baba T."/>
            <person name="Sakata K."/>
            <person name="Nagamura Y."/>
            <person name="Aoki H."/>
            <person name="Arikawa K."/>
            <person name="Arita K."/>
            <person name="Bito T."/>
            <person name="Chiden Y."/>
            <person name="Fujitsuka N."/>
            <person name="Fukunaka R."/>
            <person name="Hamada M."/>
            <person name="Harada C."/>
            <person name="Hayashi A."/>
            <person name="Hijishita S."/>
            <person name="Honda M."/>
            <person name="Hosokawa S."/>
            <person name="Ichikawa Y."/>
            <person name="Idonuma A."/>
            <person name="Iijima M."/>
            <person name="Ikeda M."/>
            <person name="Ikeno M."/>
            <person name="Ito K."/>
            <person name="Ito S."/>
            <person name="Ito T."/>
            <person name="Ito Y."/>
            <person name="Ito Y."/>
            <person name="Iwabuchi A."/>
            <person name="Kamiya K."/>
            <person name="Karasawa W."/>
            <person name="Kurita K."/>
            <person name="Katagiri S."/>
            <person name="Kikuta A."/>
            <person name="Kobayashi H."/>
            <person name="Kobayashi N."/>
            <person name="Machita K."/>
            <person name="Maehara T."/>
            <person name="Masukawa M."/>
            <person name="Mizubayashi T."/>
            <person name="Mukai Y."/>
            <person name="Nagasaki H."/>
            <person name="Nagata Y."/>
            <person name="Naito S."/>
            <person name="Nakashima M."/>
            <person name="Nakama Y."/>
            <person name="Nakamichi Y."/>
            <person name="Nakamura M."/>
            <person name="Meguro A."/>
            <person name="Negishi M."/>
            <person name="Ohta I."/>
            <person name="Ohta T."/>
            <person name="Okamoto M."/>
            <person name="Ono N."/>
            <person name="Saji S."/>
            <person name="Sakaguchi M."/>
            <person name="Sakai K."/>
            <person name="Shibata M."/>
            <person name="Shimokawa T."/>
            <person name="Song J."/>
            <person name="Takazaki Y."/>
            <person name="Terasawa K."/>
            <person name="Tsugane M."/>
            <person name="Tsuji K."/>
            <person name="Ueda S."/>
            <person name="Waki K."/>
            <person name="Yamagata H."/>
            <person name="Yamamoto M."/>
            <person name="Yamamoto S."/>
            <person name="Yamane H."/>
            <person name="Yoshiki S."/>
            <person name="Yoshihara R."/>
            <person name="Yukawa K."/>
            <person name="Zhong H."/>
            <person name="Yano M."/>
            <person name="Yuan Q."/>
            <person name="Ouyang S."/>
            <person name="Liu J."/>
            <person name="Jones K.M."/>
            <person name="Gansberger K."/>
            <person name="Moffat K."/>
            <person name="Hill J."/>
            <person name="Bera J."/>
            <person name="Fadrosh D."/>
            <person name="Jin S."/>
            <person name="Johri S."/>
            <person name="Kim M."/>
            <person name="Overton L."/>
            <person name="Reardon M."/>
            <person name="Tsitrin T."/>
            <person name="Vuong H."/>
            <person name="Weaver B."/>
            <person name="Ciecko A."/>
            <person name="Tallon L."/>
            <person name="Jackson J."/>
            <person name="Pai G."/>
            <person name="Aken S.V."/>
            <person name="Utterback T."/>
            <person name="Reidmuller S."/>
            <person name="Feldblyum T."/>
            <person name="Hsiao J."/>
            <person name="Zismann V."/>
            <person name="Iobst S."/>
            <person name="de Vazeille A.R."/>
            <person name="Buell C.R."/>
            <person name="Ying K."/>
            <person name="Li Y."/>
            <person name="Lu T."/>
            <person name="Huang Y."/>
            <person name="Zhao Q."/>
            <person name="Feng Q."/>
            <person name="Zhang L."/>
            <person name="Zhu J."/>
            <person name="Weng Q."/>
            <person name="Mu J."/>
            <person name="Lu Y."/>
            <person name="Fan D."/>
            <person name="Liu Y."/>
            <person name="Guan J."/>
            <person name="Zhang Y."/>
            <person name="Yu S."/>
            <person name="Liu X."/>
            <person name="Zhang Y."/>
            <person name="Hong G."/>
            <person name="Han B."/>
            <person name="Choisne N."/>
            <person name="Demange N."/>
            <person name="Orjeda G."/>
            <person name="Samain S."/>
            <person name="Cattolico L."/>
            <person name="Pelletier E."/>
            <person name="Couloux A."/>
            <person name="Segurens B."/>
            <person name="Wincker P."/>
            <person name="D'Hont A."/>
            <person name="Scarpelli C."/>
            <person name="Weissenbach J."/>
            <person name="Salanoubat M."/>
            <person name="Quetier F."/>
            <person name="Yu Y."/>
            <person name="Kim H.R."/>
            <person name="Rambo T."/>
            <person name="Currie J."/>
            <person name="Collura K."/>
            <person name="Luo M."/>
            <person name="Yang T."/>
            <person name="Ammiraju J.S.S."/>
            <person name="Engler F."/>
            <person name="Soderlund C."/>
            <person name="Wing R.A."/>
            <person name="Palmer L.E."/>
            <person name="de la Bastide M."/>
            <person name="Spiegel L."/>
            <person name="Nascimento L."/>
            <person name="Zutavern T."/>
            <person name="O'Shaughnessy A."/>
            <person name="Dike S."/>
            <person name="Dedhia N."/>
            <person name="Preston R."/>
            <person name="Balija V."/>
            <person name="McCombie W.R."/>
            <person name="Chow T."/>
            <person name="Chen H."/>
            <person name="Chung M."/>
            <person name="Chen C."/>
            <person name="Shaw J."/>
            <person name="Wu H."/>
            <person name="Hsiao K."/>
            <person name="Chao Y."/>
            <person name="Chu M."/>
            <person name="Cheng C."/>
            <person name="Hour A."/>
            <person name="Lee P."/>
            <person name="Lin S."/>
            <person name="Lin Y."/>
            <person name="Liou J."/>
            <person name="Liu S."/>
            <person name="Hsing Y."/>
            <person name="Raghuvanshi S."/>
            <person name="Mohanty A."/>
            <person name="Bharti A.K."/>
            <person name="Gaur A."/>
            <person name="Gupta V."/>
            <person name="Kumar D."/>
            <person name="Ravi V."/>
            <person name="Vij S."/>
            <person name="Kapur A."/>
            <person name="Khurana P."/>
            <person name="Khurana P."/>
            <person name="Khurana J.P."/>
            <person name="Tyagi A.K."/>
            <person name="Gaikwad K."/>
            <person name="Singh A."/>
            <person name="Dalal V."/>
            <person name="Srivastava S."/>
            <person name="Dixit A."/>
            <person name="Pal A.K."/>
            <person name="Ghazi I.A."/>
            <person name="Yadav M."/>
            <person name="Pandit A."/>
            <person name="Bhargava A."/>
            <person name="Sureshbabu K."/>
            <person name="Batra K."/>
            <person name="Sharma T.R."/>
            <person name="Mohapatra T."/>
            <person name="Singh N.K."/>
            <person name="Messing J."/>
            <person name="Nelson A.B."/>
            <person name="Fuks G."/>
            <person name="Kavchok S."/>
            <person name="Keizer G."/>
            <person name="Linton E."/>
            <person name="Llaca V."/>
            <person name="Song R."/>
            <person name="Tanyolac B."/>
            <person name="Young S."/>
            <person name="Ho-Il K."/>
            <person name="Hahn J.H."/>
            <person name="Sangsakoo G."/>
            <person name="Vanavichit A."/>
            <person name="de Mattos Luiz.A.T."/>
            <person name="Zimmer P.D."/>
            <person name="Malone G."/>
            <person name="Dellagostin O."/>
            <person name="de Oliveira A.C."/>
            <person name="Bevan M."/>
            <person name="Bancroft I."/>
            <person name="Minx P."/>
            <person name="Cordum H."/>
            <person name="Wilson R."/>
            <person name="Cheng Z."/>
            <person name="Jin W."/>
            <person name="Jiang J."/>
            <person name="Leong S.A."/>
            <person name="Iwama H."/>
            <person name="Gojobori T."/>
            <person name="Itoh T."/>
            <person name="Niimura Y."/>
            <person name="Fujii Y."/>
            <person name="Habara T."/>
            <person name="Sakai H."/>
            <person name="Sato Y."/>
            <person name="Wilson G."/>
            <person name="Kumar K."/>
            <person name="McCouch S."/>
            <person name="Juretic N."/>
            <person name="Hoen D."/>
            <person name="Wright S."/>
            <person name="Bruskiewich R."/>
            <person name="Bureau T."/>
            <person name="Miyao A."/>
            <person name="Hirochika H."/>
            <person name="Nishikawa T."/>
            <person name="Kadowaki K."/>
            <person name="Sugiura M."/>
            <person name="Burr B."/>
            <person name="Sasaki T."/>
        </authorList>
    </citation>
    <scope>NUCLEOTIDE SEQUENCE [LARGE SCALE GENOMIC DNA]</scope>
    <source>
        <strain evidence="3">cv. Nipponbare</strain>
    </source>
</reference>
<reference evidence="3" key="5">
    <citation type="journal article" date="2008" name="Nucleic Acids Res.">
        <title>The rice annotation project database (RAP-DB): 2008 update.</title>
        <authorList>
            <consortium name="The rice annotation project (RAP)"/>
        </authorList>
    </citation>
    <scope>GENOME REANNOTATION</scope>
    <source>
        <strain evidence="3">cv. Nipponbare</strain>
    </source>
</reference>
<sequence>MEVGGFWLGSRPPAKLTTARSSMAQVRRGGARWMAHKEGRDGDATTHVTRKIGWRGDEVEPVEHSDHTVAAQKEMRLLPPWLKTRQVGCRA</sequence>
<reference evidence="1" key="4">
    <citation type="submission" date="2006-01" db="EMBL/GenBank/DDBJ databases">
        <title>Oryza sativa chromosome 3 BAC OSJNBb0056B16 genomic sequence.</title>
        <authorList>
            <person name="Buell C.R."/>
            <person name="Yuan Q."/>
            <person name="Ouyang S."/>
            <person name="Liu J."/>
            <person name="Gansberger K."/>
            <person name="Jones K.M."/>
            <person name="Overton II L.L."/>
            <person name="Tsitrin T."/>
            <person name="Kim M.M."/>
            <person name="Bera J.J."/>
            <person name="Jin S.S."/>
            <person name="Fadrosh D.W."/>
            <person name="Tallon L.J."/>
            <person name="Koo H."/>
            <person name="Zismann V."/>
            <person name="Hsiao J."/>
            <person name="Blunt S."/>
            <person name="Vanaken S.S."/>
            <person name="Riedmuller S.B."/>
            <person name="Utterback T.T."/>
            <person name="Feldblyum T.V."/>
            <person name="Yang Q.Q."/>
            <person name="Haas B.J."/>
            <person name="Suh B.B."/>
            <person name="Peterson J.J."/>
            <person name="Quackenbush J."/>
            <person name="White O."/>
            <person name="Salzberg S.L."/>
            <person name="Fraser C.M."/>
        </authorList>
    </citation>
    <scope>NUCLEOTIDE SEQUENCE</scope>
</reference>
<evidence type="ECO:0000313" key="1">
    <source>
        <dbReference type="EMBL" id="AAP44622.1"/>
    </source>
</evidence>
<name>Q7Y1L0_ORYSJ</name>
<dbReference type="AlphaFoldDB" id="Q7Y1L0"/>
<reference evidence="2" key="3">
    <citation type="submission" date="2006-01" db="EMBL/GenBank/DDBJ databases">
        <title>Oryza sativa chromosome 3 BAC OSJNBb0028K20 genomic sequence.</title>
        <authorList>
            <person name="Buell C.R."/>
            <person name="Yuan Q."/>
            <person name="Ouyang S."/>
            <person name="Liu J."/>
            <person name="Gansberger K."/>
            <person name="Jones K.M."/>
            <person name="Overton II L.L."/>
            <person name="Tsitrin T."/>
            <person name="Kim M.M."/>
            <person name="Bera J.J."/>
            <person name="Jin S.S."/>
            <person name="Fadrosh D.W."/>
            <person name="Tallon L.J."/>
            <person name="Koo H."/>
            <person name="Zismann V."/>
            <person name="Hsiao J."/>
            <person name="Blunt S."/>
            <person name="Vanaken S.S."/>
            <person name="Riedmuller S.B."/>
            <person name="Utterback T.T."/>
            <person name="Feldblyum T.V."/>
            <person name="Yang Q.Q."/>
            <person name="Haas B.J."/>
            <person name="Suh B.B."/>
            <person name="Peterson J.J."/>
            <person name="Quackenbush J."/>
            <person name="White O."/>
            <person name="Salzberg S.L."/>
            <person name="Fraser C.M."/>
        </authorList>
    </citation>
    <scope>NUCLEOTIDE SEQUENCE</scope>
</reference>
<reference evidence="1" key="1">
    <citation type="submission" date="2003-05" db="EMBL/GenBank/DDBJ databases">
        <authorList>
            <person name="Buell R."/>
        </authorList>
    </citation>
    <scope>NUCLEOTIDE SEQUENCE</scope>
</reference>
<accession>Q7Y1L0</accession>